<evidence type="ECO:0000256" key="8">
    <source>
        <dbReference type="ARBA" id="ARBA00023012"/>
    </source>
</evidence>
<keyword evidence="10" id="KW-0472">Membrane</keyword>
<dbReference type="Pfam" id="PF02518">
    <property type="entry name" value="HATPase_c"/>
    <property type="match status" value="1"/>
</dbReference>
<evidence type="ECO:0000256" key="7">
    <source>
        <dbReference type="ARBA" id="ARBA00022840"/>
    </source>
</evidence>
<dbReference type="GO" id="GO:0016020">
    <property type="term" value="C:membrane"/>
    <property type="evidence" value="ECO:0007669"/>
    <property type="project" value="InterPro"/>
</dbReference>
<name>A0A7H1DYZ3_9FLAO</name>
<keyword evidence="5" id="KW-0547">Nucleotide-binding</keyword>
<keyword evidence="10" id="KW-0812">Transmembrane</keyword>
<keyword evidence="10" id="KW-1133">Transmembrane helix</keyword>
<keyword evidence="4" id="KW-0808">Transferase</keyword>
<dbReference type="GO" id="GO:0046983">
    <property type="term" value="F:protein dimerization activity"/>
    <property type="evidence" value="ECO:0007669"/>
    <property type="project" value="InterPro"/>
</dbReference>
<organism evidence="12 13">
    <name type="scientific">Chryseobacterium manosquense</name>
    <dbReference type="NCBI Taxonomy" id="2754694"/>
    <lineage>
        <taxon>Bacteria</taxon>
        <taxon>Pseudomonadati</taxon>
        <taxon>Bacteroidota</taxon>
        <taxon>Flavobacteriia</taxon>
        <taxon>Flavobacteriales</taxon>
        <taxon>Weeksellaceae</taxon>
        <taxon>Chryseobacterium group</taxon>
        <taxon>Chryseobacterium</taxon>
    </lineage>
</organism>
<evidence type="ECO:0000256" key="1">
    <source>
        <dbReference type="ARBA" id="ARBA00000085"/>
    </source>
</evidence>
<dbReference type="Gene3D" id="1.20.5.1930">
    <property type="match status" value="1"/>
</dbReference>
<evidence type="ECO:0000256" key="5">
    <source>
        <dbReference type="ARBA" id="ARBA00022741"/>
    </source>
</evidence>
<protein>
    <recommendedName>
        <fullName evidence="2">histidine kinase</fullName>
        <ecNumber evidence="2">2.7.13.3</ecNumber>
    </recommendedName>
</protein>
<evidence type="ECO:0000313" key="13">
    <source>
        <dbReference type="Proteomes" id="UP000516438"/>
    </source>
</evidence>
<dbReference type="Proteomes" id="UP000516438">
    <property type="component" value="Chromosome"/>
</dbReference>
<keyword evidence="9" id="KW-0175">Coiled coil</keyword>
<dbReference type="InterPro" id="IPR036890">
    <property type="entry name" value="HATPase_C_sf"/>
</dbReference>
<dbReference type="EC" id="2.7.13.3" evidence="2"/>
<dbReference type="CDD" id="cd16917">
    <property type="entry name" value="HATPase_UhpB-NarQ-NarX-like"/>
    <property type="match status" value="1"/>
</dbReference>
<evidence type="ECO:0000256" key="4">
    <source>
        <dbReference type="ARBA" id="ARBA00022679"/>
    </source>
</evidence>
<dbReference type="PANTHER" id="PTHR24421:SF10">
    <property type="entry name" value="NITRATE_NITRITE SENSOR PROTEIN NARQ"/>
    <property type="match status" value="1"/>
</dbReference>
<dbReference type="InterPro" id="IPR011712">
    <property type="entry name" value="Sig_transdc_His_kin_sub3_dim/P"/>
</dbReference>
<feature type="coiled-coil region" evidence="9">
    <location>
        <begin position="43"/>
        <end position="70"/>
    </location>
</feature>
<dbReference type="RefSeq" id="WP_188321819.1">
    <property type="nucleotide sequence ID" value="NZ_CP060203.1"/>
</dbReference>
<dbReference type="GO" id="GO:0005524">
    <property type="term" value="F:ATP binding"/>
    <property type="evidence" value="ECO:0007669"/>
    <property type="project" value="UniProtKB-KW"/>
</dbReference>
<dbReference type="Pfam" id="PF07730">
    <property type="entry name" value="HisKA_3"/>
    <property type="match status" value="1"/>
</dbReference>
<comment type="catalytic activity">
    <reaction evidence="1">
        <text>ATP + protein L-histidine = ADP + protein N-phospho-L-histidine.</text>
        <dbReference type="EC" id="2.7.13.3"/>
    </reaction>
</comment>
<accession>A0A7H1DYZ3</accession>
<feature type="transmembrane region" description="Helical" evidence="10">
    <location>
        <begin position="7"/>
        <end position="25"/>
    </location>
</feature>
<dbReference type="Gene3D" id="3.30.565.10">
    <property type="entry name" value="Histidine kinase-like ATPase, C-terminal domain"/>
    <property type="match status" value="1"/>
</dbReference>
<dbReference type="InterPro" id="IPR050482">
    <property type="entry name" value="Sensor_HK_TwoCompSys"/>
</dbReference>
<feature type="domain" description="Histidine kinase/HSP90-like ATPase" evidence="11">
    <location>
        <begin position="166"/>
        <end position="257"/>
    </location>
</feature>
<keyword evidence="7" id="KW-0067">ATP-binding</keyword>
<evidence type="ECO:0000256" key="2">
    <source>
        <dbReference type="ARBA" id="ARBA00012438"/>
    </source>
</evidence>
<sequence length="261" mass="30188">MENPIKYFFIGIIIETLFFSLGLAYKVKLINDDKNRILLQVTRHLHRQQISKLNRVLEGEEKERKRIAEELHDGVAGDLAAIKYNLLALNSEDLKPKNSAIIKEITEIIDNSCLQIRELSHNLSPSSITQFGLVKTIENLFLKGEKFYGIRFKFLFTSEKIQFNKVIETHIYRIIQELINNIIKHSGAKEAFIEINYHHPELKISVRDNGIGFQPKQISKGIGLNNIDSRIRFLNADFKKIEIEKGSWFIVDISLDKIVDL</sequence>
<dbReference type="SUPFAM" id="SSF55874">
    <property type="entry name" value="ATPase domain of HSP90 chaperone/DNA topoisomerase II/histidine kinase"/>
    <property type="match status" value="1"/>
</dbReference>
<dbReference type="KEGG" id="cmaq:H0S70_04285"/>
<dbReference type="AlphaFoldDB" id="A0A7H1DYZ3"/>
<gene>
    <name evidence="12" type="ORF">H0S70_04285</name>
</gene>
<evidence type="ECO:0000256" key="6">
    <source>
        <dbReference type="ARBA" id="ARBA00022777"/>
    </source>
</evidence>
<evidence type="ECO:0000256" key="10">
    <source>
        <dbReference type="SAM" id="Phobius"/>
    </source>
</evidence>
<dbReference type="InterPro" id="IPR003594">
    <property type="entry name" value="HATPase_dom"/>
</dbReference>
<evidence type="ECO:0000256" key="9">
    <source>
        <dbReference type="SAM" id="Coils"/>
    </source>
</evidence>
<dbReference type="PANTHER" id="PTHR24421">
    <property type="entry name" value="NITRATE/NITRITE SENSOR PROTEIN NARX-RELATED"/>
    <property type="match status" value="1"/>
</dbReference>
<dbReference type="GO" id="GO:0000155">
    <property type="term" value="F:phosphorelay sensor kinase activity"/>
    <property type="evidence" value="ECO:0007669"/>
    <property type="project" value="InterPro"/>
</dbReference>
<keyword evidence="13" id="KW-1185">Reference proteome</keyword>
<keyword evidence="8" id="KW-0902">Two-component regulatory system</keyword>
<evidence type="ECO:0000256" key="3">
    <source>
        <dbReference type="ARBA" id="ARBA00022553"/>
    </source>
</evidence>
<dbReference type="SMART" id="SM00387">
    <property type="entry name" value="HATPase_c"/>
    <property type="match status" value="1"/>
</dbReference>
<proteinExistence type="predicted"/>
<reference evidence="12 13" key="1">
    <citation type="submission" date="2020-07" db="EMBL/GenBank/DDBJ databases">
        <title>Complete genome and description of Chryseobacterium manosquense strain Marseille-Q2069 sp. nov.</title>
        <authorList>
            <person name="Boxberger M."/>
        </authorList>
    </citation>
    <scope>NUCLEOTIDE SEQUENCE [LARGE SCALE GENOMIC DNA]</scope>
    <source>
        <strain evidence="12 13">Marseille-Q2069</strain>
    </source>
</reference>
<keyword evidence="3" id="KW-0597">Phosphoprotein</keyword>
<dbReference type="EMBL" id="CP060203">
    <property type="protein sequence ID" value="QNS42201.1"/>
    <property type="molecule type" value="Genomic_DNA"/>
</dbReference>
<evidence type="ECO:0000259" key="11">
    <source>
        <dbReference type="SMART" id="SM00387"/>
    </source>
</evidence>
<evidence type="ECO:0000313" key="12">
    <source>
        <dbReference type="EMBL" id="QNS42201.1"/>
    </source>
</evidence>
<keyword evidence="6" id="KW-0418">Kinase</keyword>